<dbReference type="OrthoDB" id="9811176at2"/>
<evidence type="ECO:0000313" key="2">
    <source>
        <dbReference type="Proteomes" id="UP000268908"/>
    </source>
</evidence>
<dbReference type="SUPFAM" id="SSF52540">
    <property type="entry name" value="P-loop containing nucleoside triphosphate hydrolases"/>
    <property type="match status" value="1"/>
</dbReference>
<comment type="caution">
    <text evidence="1">The sequence shown here is derived from an EMBL/GenBank/DDBJ whole genome shotgun (WGS) entry which is preliminary data.</text>
</comment>
<dbReference type="InterPro" id="IPR047610">
    <property type="entry name" value="ImuA_translesion"/>
</dbReference>
<gene>
    <name evidence="1" type="ORF">DFR35_1723</name>
</gene>
<name>A0A497XGD2_9PROT</name>
<dbReference type="InterPro" id="IPR017166">
    <property type="entry name" value="UCP037290"/>
</dbReference>
<dbReference type="NCBIfam" id="NF033429">
    <property type="entry name" value="ImuA_translesion"/>
    <property type="match status" value="1"/>
</dbReference>
<organism evidence="1 2">
    <name type="scientific">Sulfurisoma sediminicola</name>
    <dbReference type="NCBI Taxonomy" id="1381557"/>
    <lineage>
        <taxon>Bacteria</taxon>
        <taxon>Pseudomonadati</taxon>
        <taxon>Pseudomonadota</taxon>
        <taxon>Betaproteobacteria</taxon>
        <taxon>Nitrosomonadales</taxon>
        <taxon>Sterolibacteriaceae</taxon>
        <taxon>Sulfurisoma</taxon>
    </lineage>
</organism>
<protein>
    <submittedName>
        <fullName evidence="1">SOS cell division inhibitor SulA</fullName>
    </submittedName>
</protein>
<reference evidence="1 2" key="1">
    <citation type="submission" date="2018-10" db="EMBL/GenBank/DDBJ databases">
        <title>Genomic Encyclopedia of Type Strains, Phase IV (KMG-IV): sequencing the most valuable type-strain genomes for metagenomic binning, comparative biology and taxonomic classification.</title>
        <authorList>
            <person name="Goeker M."/>
        </authorList>
    </citation>
    <scope>NUCLEOTIDE SEQUENCE [LARGE SCALE GENOMIC DNA]</scope>
    <source>
        <strain evidence="1 2">DSM 26916</strain>
    </source>
</reference>
<keyword evidence="1" id="KW-0131">Cell cycle</keyword>
<dbReference type="AlphaFoldDB" id="A0A497XGD2"/>
<dbReference type="Proteomes" id="UP000268908">
    <property type="component" value="Unassembled WGS sequence"/>
</dbReference>
<accession>A0A497XGD2</accession>
<keyword evidence="1" id="KW-0132">Cell division</keyword>
<dbReference type="GO" id="GO:0051301">
    <property type="term" value="P:cell division"/>
    <property type="evidence" value="ECO:0007669"/>
    <property type="project" value="UniProtKB-KW"/>
</dbReference>
<dbReference type="EMBL" id="RCCI01000005">
    <property type="protein sequence ID" value="RLJ65067.1"/>
    <property type="molecule type" value="Genomic_DNA"/>
</dbReference>
<sequence>MGSLAAVLERPDIRRGDAFAVAPAPGFSSGFPELDRELPGGGWPRGALTEILVDGQGFGELSLLMPALRLLRAGGDWVLAIAPPDANLALHAPACAAAGIDLEHLAVVSPAGSRDALWAAEQALASGAPQAVLCWSAAADSRAVRRLQVAASQGGQGGAAAFLFRPLSRADEPSAAALRLALAAGPQGALSVHVLKRRGPPLAGDIVLAVPRPSAWRDHVPSSPTAPVARAAPAACAAA</sequence>
<proteinExistence type="predicted"/>
<dbReference type="RefSeq" id="WP_121241604.1">
    <property type="nucleotide sequence ID" value="NZ_BHVV01000007.1"/>
</dbReference>
<keyword evidence="2" id="KW-1185">Reference proteome</keyword>
<dbReference type="Gene3D" id="3.40.50.300">
    <property type="entry name" value="P-loop containing nucleotide triphosphate hydrolases"/>
    <property type="match status" value="1"/>
</dbReference>
<evidence type="ECO:0000313" key="1">
    <source>
        <dbReference type="EMBL" id="RLJ65067.1"/>
    </source>
</evidence>
<dbReference type="PIRSF" id="PIRSF037290">
    <property type="entry name" value="UCP037290"/>
    <property type="match status" value="1"/>
</dbReference>
<dbReference type="InterPro" id="IPR027417">
    <property type="entry name" value="P-loop_NTPase"/>
</dbReference>